<dbReference type="InterPro" id="IPR046500">
    <property type="entry name" value="DUF6678"/>
</dbReference>
<proteinExistence type="predicted"/>
<name>A0A318XPX1_9FIRM</name>
<sequence>MSNKKDYKEKIMSIVQSKGLYSMMNNTKWRELKNGVAELSFCPPFVIKTVDEEETAYHQFDEDVSWHGDWGLYLDNYLGGDMYATPFYAVEYIKVRPRYTKQRGRLISDEVIDETKDFLSILEKYGIPFEELSGTFVIYGYRG</sequence>
<dbReference type="OrthoDB" id="8908434at2"/>
<accession>A0A318XPX1</accession>
<comment type="caution">
    <text evidence="1">The sequence shown here is derived from an EMBL/GenBank/DDBJ whole genome shotgun (WGS) entry which is preliminary data.</text>
</comment>
<evidence type="ECO:0000313" key="2">
    <source>
        <dbReference type="Proteomes" id="UP000248132"/>
    </source>
</evidence>
<gene>
    <name evidence="1" type="ORF">LY28_00567</name>
</gene>
<dbReference type="RefSeq" id="WP_110460652.1">
    <property type="nucleotide sequence ID" value="NZ_QKMR01000003.1"/>
</dbReference>
<dbReference type="Proteomes" id="UP000248132">
    <property type="component" value="Unassembled WGS sequence"/>
</dbReference>
<keyword evidence="2" id="KW-1185">Reference proteome</keyword>
<dbReference type="Pfam" id="PF20383">
    <property type="entry name" value="DUF6678"/>
    <property type="match status" value="1"/>
</dbReference>
<dbReference type="AlphaFoldDB" id="A0A318XPX1"/>
<dbReference type="EMBL" id="QKMR01000003">
    <property type="protein sequence ID" value="PYG89350.1"/>
    <property type="molecule type" value="Genomic_DNA"/>
</dbReference>
<protein>
    <submittedName>
        <fullName evidence="1">Uncharacterized protein</fullName>
    </submittedName>
</protein>
<organism evidence="1 2">
    <name type="scientific">Ruminiclostridium sufflavum DSM 19573</name>
    <dbReference type="NCBI Taxonomy" id="1121337"/>
    <lineage>
        <taxon>Bacteria</taxon>
        <taxon>Bacillati</taxon>
        <taxon>Bacillota</taxon>
        <taxon>Clostridia</taxon>
        <taxon>Eubacteriales</taxon>
        <taxon>Oscillospiraceae</taxon>
        <taxon>Ruminiclostridium</taxon>
    </lineage>
</organism>
<reference evidence="1 2" key="1">
    <citation type="submission" date="2018-06" db="EMBL/GenBank/DDBJ databases">
        <title>Genomic Encyclopedia of Type Strains, Phase I: the one thousand microbial genomes (KMG-I) project.</title>
        <authorList>
            <person name="Kyrpides N."/>
        </authorList>
    </citation>
    <scope>NUCLEOTIDE SEQUENCE [LARGE SCALE GENOMIC DNA]</scope>
    <source>
        <strain evidence="1 2">DSM 19573</strain>
    </source>
</reference>
<evidence type="ECO:0000313" key="1">
    <source>
        <dbReference type="EMBL" id="PYG89350.1"/>
    </source>
</evidence>